<organism evidence="1 2">
    <name type="scientific">Segatella copri</name>
    <dbReference type="NCBI Taxonomy" id="165179"/>
    <lineage>
        <taxon>Bacteria</taxon>
        <taxon>Pseudomonadati</taxon>
        <taxon>Bacteroidota</taxon>
        <taxon>Bacteroidia</taxon>
        <taxon>Bacteroidales</taxon>
        <taxon>Prevotellaceae</taxon>
        <taxon>Segatella</taxon>
    </lineage>
</organism>
<accession>A0AAW9TER4</accession>
<dbReference type="Proteomes" id="UP000420707">
    <property type="component" value="Unassembled WGS sequence"/>
</dbReference>
<dbReference type="EMBL" id="VZCR01000088">
    <property type="protein sequence ID" value="MQN32780.1"/>
    <property type="molecule type" value="Genomic_DNA"/>
</dbReference>
<comment type="caution">
    <text evidence="1">The sequence shown here is derived from an EMBL/GenBank/DDBJ whole genome shotgun (WGS) entry which is preliminary data.</text>
</comment>
<reference evidence="2" key="1">
    <citation type="submission" date="2019-09" db="EMBL/GenBank/DDBJ databases">
        <title>Distinct polysaccharide growth profiles of human intestinal Prevotella copri isolates.</title>
        <authorList>
            <person name="Fehlner-Peach H."/>
            <person name="Magnabosco C."/>
            <person name="Raghavan V."/>
            <person name="Scher J.U."/>
            <person name="Tett A."/>
            <person name="Cox L.M."/>
            <person name="Gottsegen C."/>
            <person name="Watters A."/>
            <person name="Wiltshire- Gordon J.D."/>
            <person name="Segata N."/>
            <person name="Bonneau R."/>
            <person name="Littman D.R."/>
        </authorList>
    </citation>
    <scope>NUCLEOTIDE SEQUENCE [LARGE SCALE GENOMIC DNA]</scope>
    <source>
        <strain evidence="2">iAP146</strain>
    </source>
</reference>
<name>A0AAW9TER4_9BACT</name>
<evidence type="ECO:0000313" key="1">
    <source>
        <dbReference type="EMBL" id="MQN32780.1"/>
    </source>
</evidence>
<dbReference type="AlphaFoldDB" id="A0AAW9TER4"/>
<protein>
    <submittedName>
        <fullName evidence="1">DUF1566 domain-containing protein</fullName>
    </submittedName>
</protein>
<proteinExistence type="predicted"/>
<sequence>MASIDDVSLNYKPSSESVSLSRDVEVEGAVVKLKKGVSWINNVRLSGNKILFDVEENTTTQKGHRFDTICVVAKGQIIGKVCVSQARNPFSGSRLAWANSKALYQEKALSDKDLSGLEMTKLVYNLEKTTGGKDSYKNYPAIAFCIEMNHDPEHHMEWYLPSENEIRSYARSQSYSGTPIARHNYWWSSSENQYNGTAFNVYSGSIASRGSVSKAREWWVVAFRNGKIEE</sequence>
<dbReference type="RefSeq" id="WP_153086135.1">
    <property type="nucleotide sequence ID" value="NZ_CP146517.1"/>
</dbReference>
<gene>
    <name evidence="1" type="ORF">F7D90_12715</name>
</gene>
<evidence type="ECO:0000313" key="2">
    <source>
        <dbReference type="Proteomes" id="UP000420707"/>
    </source>
</evidence>